<evidence type="ECO:0000256" key="2">
    <source>
        <dbReference type="PROSITE-ProRule" id="PRU00110"/>
    </source>
</evidence>
<proteinExistence type="predicted"/>
<evidence type="ECO:0000256" key="1">
    <source>
        <dbReference type="ARBA" id="ARBA00023012"/>
    </source>
</evidence>
<dbReference type="GO" id="GO:0004672">
    <property type="term" value="F:protein kinase activity"/>
    <property type="evidence" value="ECO:0007669"/>
    <property type="project" value="UniProtKB-ARBA"/>
</dbReference>
<dbReference type="InterPro" id="IPR008207">
    <property type="entry name" value="Sig_transdc_His_kin_Hpt_dom"/>
</dbReference>
<dbReference type="Proteomes" id="UP000479043">
    <property type="component" value="Unassembled WGS sequence"/>
</dbReference>
<dbReference type="EMBL" id="WWEN01000003">
    <property type="protein sequence ID" value="MYM55379.1"/>
    <property type="molecule type" value="Genomic_DNA"/>
</dbReference>
<name>A0A6L8LQC1_9RHOB</name>
<reference evidence="4 5" key="1">
    <citation type="submission" date="2020-01" db="EMBL/GenBank/DDBJ databases">
        <authorList>
            <person name="Chen S."/>
        </authorList>
    </citation>
    <scope>NUCLEOTIDE SEQUENCE [LARGE SCALE GENOMIC DNA]</scope>
    <source>
        <strain evidence="4 5">GS-10</strain>
    </source>
</reference>
<dbReference type="InterPro" id="IPR036641">
    <property type="entry name" value="HPT_dom_sf"/>
</dbReference>
<sequence>MIDWIKVAELRDEIGAEDFGEVFGLFLDNLHGVIEKLRHRPNPDDLESDLHLLKLGAANLGFSAFSEKCQASERMAADGRRDRIDIASILDHFDRSLAEFTRDLPRKFAA</sequence>
<dbReference type="RefSeq" id="WP_160973076.1">
    <property type="nucleotide sequence ID" value="NZ_WWEN01000003.1"/>
</dbReference>
<gene>
    <name evidence="4" type="ORF">GR167_08685</name>
</gene>
<feature type="domain" description="HPt" evidence="3">
    <location>
        <begin position="12"/>
        <end position="110"/>
    </location>
</feature>
<organism evidence="4 5">
    <name type="scientific">Thalassovita mangrovi</name>
    <dbReference type="NCBI Taxonomy" id="2692236"/>
    <lineage>
        <taxon>Bacteria</taxon>
        <taxon>Pseudomonadati</taxon>
        <taxon>Pseudomonadota</taxon>
        <taxon>Alphaproteobacteria</taxon>
        <taxon>Rhodobacterales</taxon>
        <taxon>Roseobacteraceae</taxon>
        <taxon>Thalassovita</taxon>
    </lineage>
</organism>
<dbReference type="Gene3D" id="1.20.120.160">
    <property type="entry name" value="HPT domain"/>
    <property type="match status" value="1"/>
</dbReference>
<keyword evidence="1" id="KW-0902">Two-component regulatory system</keyword>
<evidence type="ECO:0000313" key="5">
    <source>
        <dbReference type="Proteomes" id="UP000479043"/>
    </source>
</evidence>
<dbReference type="GO" id="GO:0000160">
    <property type="term" value="P:phosphorelay signal transduction system"/>
    <property type="evidence" value="ECO:0007669"/>
    <property type="project" value="UniProtKB-KW"/>
</dbReference>
<dbReference type="PROSITE" id="PS50894">
    <property type="entry name" value="HPT"/>
    <property type="match status" value="1"/>
</dbReference>
<evidence type="ECO:0000259" key="3">
    <source>
        <dbReference type="PROSITE" id="PS50894"/>
    </source>
</evidence>
<dbReference type="AlphaFoldDB" id="A0A6L8LQC1"/>
<accession>A0A6L8LQC1</accession>
<keyword evidence="2" id="KW-0597">Phosphoprotein</keyword>
<protein>
    <recommendedName>
        <fullName evidence="3">HPt domain-containing protein</fullName>
    </recommendedName>
</protein>
<feature type="modified residue" description="Phosphohistidine" evidence="2">
    <location>
        <position position="51"/>
    </location>
</feature>
<dbReference type="SUPFAM" id="SSF47226">
    <property type="entry name" value="Histidine-containing phosphotransfer domain, HPT domain"/>
    <property type="match status" value="1"/>
</dbReference>
<evidence type="ECO:0000313" key="4">
    <source>
        <dbReference type="EMBL" id="MYM55379.1"/>
    </source>
</evidence>
<keyword evidence="5" id="KW-1185">Reference proteome</keyword>
<comment type="caution">
    <text evidence="4">The sequence shown here is derived from an EMBL/GenBank/DDBJ whole genome shotgun (WGS) entry which is preliminary data.</text>
</comment>